<dbReference type="PANTHER" id="PTHR42776">
    <property type="entry name" value="SERINE PEPTIDASE S9 FAMILY MEMBER"/>
    <property type="match status" value="1"/>
</dbReference>
<dbReference type="PANTHER" id="PTHR42776:SF27">
    <property type="entry name" value="DIPEPTIDYL PEPTIDASE FAMILY MEMBER 6"/>
    <property type="match status" value="1"/>
</dbReference>
<dbReference type="Gene3D" id="3.40.50.1820">
    <property type="entry name" value="alpha/beta hydrolase"/>
    <property type="match status" value="1"/>
</dbReference>
<dbReference type="AlphaFoldDB" id="A0A1H2AXJ8"/>
<dbReference type="GO" id="GO:0006508">
    <property type="term" value="P:proteolysis"/>
    <property type="evidence" value="ECO:0007669"/>
    <property type="project" value="InterPro"/>
</dbReference>
<accession>A0A1H2AXJ8</accession>
<evidence type="ECO:0000256" key="1">
    <source>
        <dbReference type="ARBA" id="ARBA00022801"/>
    </source>
</evidence>
<dbReference type="InterPro" id="IPR011042">
    <property type="entry name" value="6-blade_b-propeller_TolB-like"/>
</dbReference>
<organism evidence="3 4">
    <name type="scientific">Mucilaginibacter mallensis</name>
    <dbReference type="NCBI Taxonomy" id="652787"/>
    <lineage>
        <taxon>Bacteria</taxon>
        <taxon>Pseudomonadati</taxon>
        <taxon>Bacteroidota</taxon>
        <taxon>Sphingobacteriia</taxon>
        <taxon>Sphingobacteriales</taxon>
        <taxon>Sphingobacteriaceae</taxon>
        <taxon>Mucilaginibacter</taxon>
    </lineage>
</organism>
<keyword evidence="1" id="KW-0378">Hydrolase</keyword>
<dbReference type="RefSeq" id="WP_091376519.1">
    <property type="nucleotide sequence ID" value="NZ_LT629740.1"/>
</dbReference>
<evidence type="ECO:0000259" key="2">
    <source>
        <dbReference type="Pfam" id="PF00326"/>
    </source>
</evidence>
<name>A0A1H2AXJ8_MUCMA</name>
<dbReference type="PROSITE" id="PS51257">
    <property type="entry name" value="PROKAR_LIPOPROTEIN"/>
    <property type="match status" value="1"/>
</dbReference>
<dbReference type="Pfam" id="PF00326">
    <property type="entry name" value="Peptidase_S9"/>
    <property type="match status" value="1"/>
</dbReference>
<dbReference type="Gene3D" id="2.120.10.30">
    <property type="entry name" value="TolB, C-terminal domain"/>
    <property type="match status" value="1"/>
</dbReference>
<dbReference type="OrthoDB" id="108903at2"/>
<dbReference type="InterPro" id="IPR001375">
    <property type="entry name" value="Peptidase_S9_cat"/>
</dbReference>
<keyword evidence="3" id="KW-0645">Protease</keyword>
<dbReference type="EMBL" id="LT629740">
    <property type="protein sequence ID" value="SDT50688.1"/>
    <property type="molecule type" value="Genomic_DNA"/>
</dbReference>
<gene>
    <name evidence="3" type="ORF">SAMN05216490_3786</name>
</gene>
<dbReference type="Proteomes" id="UP000199679">
    <property type="component" value="Chromosome I"/>
</dbReference>
<evidence type="ECO:0000313" key="3">
    <source>
        <dbReference type="EMBL" id="SDT50688.1"/>
    </source>
</evidence>
<feature type="domain" description="Peptidase S9 prolyl oligopeptidase catalytic" evidence="2">
    <location>
        <begin position="419"/>
        <end position="629"/>
    </location>
</feature>
<dbReference type="GO" id="GO:0004177">
    <property type="term" value="F:aminopeptidase activity"/>
    <property type="evidence" value="ECO:0007669"/>
    <property type="project" value="UniProtKB-KW"/>
</dbReference>
<reference evidence="3 4" key="1">
    <citation type="submission" date="2016-10" db="EMBL/GenBank/DDBJ databases">
        <authorList>
            <person name="de Groot N.N."/>
        </authorList>
    </citation>
    <scope>NUCLEOTIDE SEQUENCE [LARGE SCALE GENOMIC DNA]</scope>
    <source>
        <strain evidence="3 4">MP1X4</strain>
    </source>
</reference>
<keyword evidence="4" id="KW-1185">Reference proteome</keyword>
<keyword evidence="3" id="KW-0031">Aminopeptidase</keyword>
<protein>
    <submittedName>
        <fullName evidence="3">Dipeptidyl aminopeptidase/acylaminoacyl peptidase</fullName>
    </submittedName>
</protein>
<proteinExistence type="predicted"/>
<evidence type="ECO:0000313" key="4">
    <source>
        <dbReference type="Proteomes" id="UP000199679"/>
    </source>
</evidence>
<dbReference type="InterPro" id="IPR029058">
    <property type="entry name" value="AB_hydrolase_fold"/>
</dbReference>
<dbReference type="STRING" id="652787.SAMN05216490_3786"/>
<dbReference type="GO" id="GO:0004252">
    <property type="term" value="F:serine-type endopeptidase activity"/>
    <property type="evidence" value="ECO:0007669"/>
    <property type="project" value="TreeGrafter"/>
</dbReference>
<dbReference type="SUPFAM" id="SSF82171">
    <property type="entry name" value="DPP6 N-terminal domain-like"/>
    <property type="match status" value="1"/>
</dbReference>
<dbReference type="SUPFAM" id="SSF53474">
    <property type="entry name" value="alpha/beta-Hydrolases"/>
    <property type="match status" value="1"/>
</dbReference>
<sequence>MLKQFKILFLILGIATGLSSCLRNKPAEIPISDFFKTPQKTFFKISPDGKYVSYFKPYKDRQNLFIESLADGKEQMATGFEGYSVRDYFWTFDNQIIFSQDIVTADEFKLFALDLATLKVRPILSESKVKIRILSRSKMEPDIITIGMNKRDPSYFDIYKLNIKTGELKPYLMNPGNLTEWFPDQNGKIRLVKASDGVDETILYRPNDNTPFKRIIVNNFKDRVEPIAFTGDKNYFYALSNINRDKTALVEINAENGKEEKVIYANDKADIINVEYSKSKHRLEYASWEEDRPQVHFFDTIGERIYNTLKVKFKGDQIKIIDRDSAENKFIIGVYTDRCPGSFYLHDIRTNILTKLGDINPSLKCDDLCAMQPISYKASDGTLINGYLTLPKGDKKTNLPVVVMPHDWPFGPMSRNSWGYNPEVQFLANRGYAVFQVNYRGSTGYGKAFHSAGFKQVGGKIQQDITDGVNWLIKNKTADPKKIAIFGGGFGGFSALYGVSFHPGLYNCAIVQYGLINFFTYIKDAPPYFKPSLQMMYEMVGNPETDADQLRAISPVFHTDKIKVPLLIFEGAKDPRANISELNQFVIELRKQNVPVYYFLKDNERAFFRNEHNRMQMYHEIEKFLDNNMRAKP</sequence>